<keyword evidence="2" id="KW-1185">Reference proteome</keyword>
<gene>
    <name evidence="1" type="ORF">R2601_08806</name>
</gene>
<dbReference type="HOGENOM" id="CLU_113706_0_0_5"/>
<organism evidence="1 2">
    <name type="scientific">Salipiger bermudensis (strain DSM 26914 / JCM 13377 / KCTC 12554 / HTCC2601)</name>
    <name type="common">Pelagibaca bermudensis</name>
    <dbReference type="NCBI Taxonomy" id="314265"/>
    <lineage>
        <taxon>Bacteria</taxon>
        <taxon>Pseudomonadati</taxon>
        <taxon>Pseudomonadota</taxon>
        <taxon>Alphaproteobacteria</taxon>
        <taxon>Rhodobacterales</taxon>
        <taxon>Roseobacteraceae</taxon>
        <taxon>Salipiger</taxon>
    </lineage>
</organism>
<dbReference type="RefSeq" id="WP_007792325.1">
    <property type="nucleotide sequence ID" value="NZ_DS022276.1"/>
</dbReference>
<protein>
    <submittedName>
        <fullName evidence="1">Uncharacterized protein</fullName>
    </submittedName>
</protein>
<proteinExistence type="predicted"/>
<evidence type="ECO:0000313" key="2">
    <source>
        <dbReference type="Proteomes" id="UP000006230"/>
    </source>
</evidence>
<reference evidence="1 2" key="1">
    <citation type="journal article" date="2010" name="J. Bacteriol.">
        <title>Genome sequences of Pelagibaca bermudensis HTCC2601T and Maritimibacter alkaliphilus HTCC2654T, the type strains of two marine Roseobacter genera.</title>
        <authorList>
            <person name="Thrash J.C."/>
            <person name="Cho J.C."/>
            <person name="Ferriera S."/>
            <person name="Johnson J."/>
            <person name="Vergin K.L."/>
            <person name="Giovannoni S.J."/>
        </authorList>
    </citation>
    <scope>NUCLEOTIDE SEQUENCE [LARGE SCALE GENOMIC DNA]</scope>
    <source>
        <strain evidence="2">DSM 26914 / JCM 13377 / KCTC 12554 / HTCC2601</strain>
    </source>
</reference>
<dbReference type="Proteomes" id="UP000006230">
    <property type="component" value="Unassembled WGS sequence"/>
</dbReference>
<accession>Q0FJ63</accession>
<dbReference type="AlphaFoldDB" id="Q0FJ63"/>
<dbReference type="OrthoDB" id="7705018at2"/>
<sequence>MIARIAKRLLRRPRYSAFVPLDADGRQRAETLREALESLAKDPYLMLADPAWRLVSVFDDLRYDRADMDMMTGPMRAYATRRLEPLGFRQATGSILENSALDIRMHIPRFRALGASPFDAVRDTPRRAQDYYLLTPTQTAAQIVLHYPVETAVERIKMLVARQPVNLLRLSDYLEQRRDHQDVLSAIGHLKYVQRMAVESEPLRRRRALR</sequence>
<dbReference type="EMBL" id="AATQ01000051">
    <property type="protein sequence ID" value="EAU44266.1"/>
    <property type="molecule type" value="Genomic_DNA"/>
</dbReference>
<evidence type="ECO:0000313" key="1">
    <source>
        <dbReference type="EMBL" id="EAU44266.1"/>
    </source>
</evidence>
<name>Q0FJ63_SALBH</name>
<comment type="caution">
    <text evidence="1">The sequence shown here is derived from an EMBL/GenBank/DDBJ whole genome shotgun (WGS) entry which is preliminary data.</text>
</comment>
<dbReference type="STRING" id="314265.R2601_08806"/>